<accession>A0A8H4RR27</accession>
<evidence type="ECO:0000259" key="1">
    <source>
        <dbReference type="Pfam" id="PF06985"/>
    </source>
</evidence>
<dbReference type="OrthoDB" id="3557394at2759"/>
<evidence type="ECO:0000313" key="3">
    <source>
        <dbReference type="Proteomes" id="UP000566819"/>
    </source>
</evidence>
<dbReference type="Proteomes" id="UP000566819">
    <property type="component" value="Unassembled WGS sequence"/>
</dbReference>
<feature type="domain" description="Heterokaryon incompatibility" evidence="1">
    <location>
        <begin position="38"/>
        <end position="186"/>
    </location>
</feature>
<dbReference type="Pfam" id="PF26639">
    <property type="entry name" value="Het-6_barrel"/>
    <property type="match status" value="1"/>
</dbReference>
<gene>
    <name evidence="2" type="ORF">G7Y89_g4718</name>
</gene>
<comment type="caution">
    <text evidence="2">The sequence shown here is derived from an EMBL/GenBank/DDBJ whole genome shotgun (WGS) entry which is preliminary data.</text>
</comment>
<dbReference type="PANTHER" id="PTHR24148:SF64">
    <property type="entry name" value="HETEROKARYON INCOMPATIBILITY DOMAIN-CONTAINING PROTEIN"/>
    <property type="match status" value="1"/>
</dbReference>
<dbReference type="AlphaFoldDB" id="A0A8H4RR27"/>
<protein>
    <recommendedName>
        <fullName evidence="1">Heterokaryon incompatibility domain-containing protein</fullName>
    </recommendedName>
</protein>
<dbReference type="InterPro" id="IPR010730">
    <property type="entry name" value="HET"/>
</dbReference>
<dbReference type="Pfam" id="PF06985">
    <property type="entry name" value="HET"/>
    <property type="match status" value="1"/>
</dbReference>
<name>A0A8H4RR27_9HELO</name>
<keyword evidence="3" id="KW-1185">Reference proteome</keyword>
<sequence length="591" mass="65476">MEPLPPDHIRLLCIEAGSAESPIRCKLQATSLHTPPPYEALSYTWGSTEQESAITCGGSDMLVTRNLFDVLQYLRKPESQRIMWIDAVCINQRNDQERTEQVGMMKDIYKKALHVVIWLGRDTLEDKAAFSLLNRFEDVFAKHGLVNIGPESFSTAGLPKMGDPDWVALVKLFQRPWFRRIWVVQEAAMACESTVVCGSYSVKWDHISNVARSVRMNGHLGQFPVGFFAPGISSVVVIYHLSQAHKDQDKTWGLLGMLRLTRKYMATDPRDKVFAMMGVVTTPGSMGLDLDYRLSAEEVYLSVATHNLEELKDLELLANSGVSSAPENPKLPSWVPDWSHRNDGRAIIAATAKRVGFCASGESQPMLSISADRKILTIRGAVIDTISQLDTSVLVEEEESELDHTSQASQARIALRSKACFANFAALAEGAHKFPEGHSREESLWRTLCGNQTAGIPPERAPPEYATAYRLIRKYHKVTAADGSMDIAALHRIVVPVDYSNFTAFMNQVGEHCTGRNLCVTAGGYLGSVPNGSITEDKVCILFGSRVPFVLRECGKGLFKLVGECYIHGIMDGEAMKRGDMEVLSRDFEIA</sequence>
<dbReference type="InterPro" id="IPR052895">
    <property type="entry name" value="HetReg/Transcr_Mod"/>
</dbReference>
<reference evidence="2 3" key="1">
    <citation type="submission" date="2020-03" db="EMBL/GenBank/DDBJ databases">
        <title>Draft Genome Sequence of Cudoniella acicularis.</title>
        <authorList>
            <person name="Buettner E."/>
            <person name="Kellner H."/>
        </authorList>
    </citation>
    <scope>NUCLEOTIDE SEQUENCE [LARGE SCALE GENOMIC DNA]</scope>
    <source>
        <strain evidence="2 3">DSM 108380</strain>
    </source>
</reference>
<dbReference type="EMBL" id="JAAMPI010000263">
    <property type="protein sequence ID" value="KAF4633399.1"/>
    <property type="molecule type" value="Genomic_DNA"/>
</dbReference>
<dbReference type="PANTHER" id="PTHR24148">
    <property type="entry name" value="ANKYRIN REPEAT DOMAIN-CONTAINING PROTEIN 39 HOMOLOG-RELATED"/>
    <property type="match status" value="1"/>
</dbReference>
<organism evidence="2 3">
    <name type="scientific">Cudoniella acicularis</name>
    <dbReference type="NCBI Taxonomy" id="354080"/>
    <lineage>
        <taxon>Eukaryota</taxon>
        <taxon>Fungi</taxon>
        <taxon>Dikarya</taxon>
        <taxon>Ascomycota</taxon>
        <taxon>Pezizomycotina</taxon>
        <taxon>Leotiomycetes</taxon>
        <taxon>Helotiales</taxon>
        <taxon>Tricladiaceae</taxon>
        <taxon>Cudoniella</taxon>
    </lineage>
</organism>
<evidence type="ECO:0000313" key="2">
    <source>
        <dbReference type="EMBL" id="KAF4633399.1"/>
    </source>
</evidence>
<proteinExistence type="predicted"/>